<organism evidence="4 5">
    <name type="scientific">Fraxinus pennsylvanica</name>
    <dbReference type="NCBI Taxonomy" id="56036"/>
    <lineage>
        <taxon>Eukaryota</taxon>
        <taxon>Viridiplantae</taxon>
        <taxon>Streptophyta</taxon>
        <taxon>Embryophyta</taxon>
        <taxon>Tracheophyta</taxon>
        <taxon>Spermatophyta</taxon>
        <taxon>Magnoliopsida</taxon>
        <taxon>eudicotyledons</taxon>
        <taxon>Gunneridae</taxon>
        <taxon>Pentapetalae</taxon>
        <taxon>asterids</taxon>
        <taxon>lamiids</taxon>
        <taxon>Lamiales</taxon>
        <taxon>Oleaceae</taxon>
        <taxon>Oleeae</taxon>
        <taxon>Fraxinus</taxon>
    </lineage>
</organism>
<dbReference type="GO" id="GO:0003723">
    <property type="term" value="F:RNA binding"/>
    <property type="evidence" value="ECO:0007669"/>
    <property type="project" value="UniProtKB-UniRule"/>
</dbReference>
<dbReference type="PROSITE" id="PS50102">
    <property type="entry name" value="RRM"/>
    <property type="match status" value="1"/>
</dbReference>
<gene>
    <name evidence="4" type="ORF">FPE_LOCUS3696</name>
</gene>
<keyword evidence="1" id="KW-0694">RNA-binding</keyword>
<dbReference type="CDD" id="cd00590">
    <property type="entry name" value="RRM_SF"/>
    <property type="match status" value="1"/>
</dbReference>
<evidence type="ECO:0000256" key="1">
    <source>
        <dbReference type="PROSITE-ProRule" id="PRU00176"/>
    </source>
</evidence>
<accession>A0AAD2DM09</accession>
<feature type="domain" description="RRM" evidence="3">
    <location>
        <begin position="29"/>
        <end position="116"/>
    </location>
</feature>
<proteinExistence type="predicted"/>
<dbReference type="InterPro" id="IPR000504">
    <property type="entry name" value="RRM_dom"/>
</dbReference>
<dbReference type="InterPro" id="IPR012677">
    <property type="entry name" value="Nucleotide-bd_a/b_plait_sf"/>
</dbReference>
<name>A0AAD2DM09_9LAMI</name>
<dbReference type="InterPro" id="IPR035979">
    <property type="entry name" value="RBD_domain_sf"/>
</dbReference>
<dbReference type="EMBL" id="OU503037">
    <property type="protein sequence ID" value="CAI9756266.1"/>
    <property type="molecule type" value="Genomic_DNA"/>
</dbReference>
<dbReference type="AlphaFoldDB" id="A0AAD2DM09"/>
<reference evidence="4" key="1">
    <citation type="submission" date="2023-05" db="EMBL/GenBank/DDBJ databases">
        <authorList>
            <person name="Huff M."/>
        </authorList>
    </citation>
    <scope>NUCLEOTIDE SEQUENCE</scope>
</reference>
<keyword evidence="5" id="KW-1185">Reference proteome</keyword>
<feature type="compositionally biased region" description="Basic residues" evidence="2">
    <location>
        <begin position="203"/>
        <end position="220"/>
    </location>
</feature>
<dbReference type="PANTHER" id="PTHR37200:SF1">
    <property type="entry name" value="RNA-BINDING (RRM_RBD_RNP MOTIFS) FAMILY PROTEIN"/>
    <property type="match status" value="1"/>
</dbReference>
<evidence type="ECO:0000256" key="2">
    <source>
        <dbReference type="SAM" id="MobiDB-lite"/>
    </source>
</evidence>
<dbReference type="Proteomes" id="UP000834106">
    <property type="component" value="Chromosome 2"/>
</dbReference>
<dbReference type="SUPFAM" id="SSF54928">
    <property type="entry name" value="RNA-binding domain, RBD"/>
    <property type="match status" value="1"/>
</dbReference>
<sequence length="262" mass="29095">MEVKDSKIESDVILSCWIYAVSTHVQDGVRVRVVNLPKKKNIHRDLQLAFKGVPGVLNIIPTVTGNKKTRDPICKGVAFIYFQSEDEAQRFVQNFSGQSISFGKIQKQIKCNVMNSNSANLASEQSGDETDSTPVQAAIGLDEASDSDIDVDDNLLASSEKSFPREYDDADESYISAQWEDNRENFDTSSISVSETSPSSSKKERKLKVKDKRVASKRSKDKIPKINTLGSANRLKIREKAVLTDVFSKYGTTSNMAVKEQS</sequence>
<protein>
    <recommendedName>
        <fullName evidence="3">RRM domain-containing protein</fullName>
    </recommendedName>
</protein>
<evidence type="ECO:0000313" key="5">
    <source>
        <dbReference type="Proteomes" id="UP000834106"/>
    </source>
</evidence>
<dbReference type="PANTHER" id="PTHR37200">
    <property type="entry name" value="RNA-BINDING (RRM/RBD/RNP MOTIFS) FAMILY PROTEIN"/>
    <property type="match status" value="1"/>
</dbReference>
<dbReference type="Gene3D" id="3.30.70.330">
    <property type="match status" value="1"/>
</dbReference>
<evidence type="ECO:0000313" key="4">
    <source>
        <dbReference type="EMBL" id="CAI9756266.1"/>
    </source>
</evidence>
<feature type="compositionally biased region" description="Low complexity" evidence="2">
    <location>
        <begin position="189"/>
        <end position="200"/>
    </location>
</feature>
<feature type="region of interest" description="Disordered" evidence="2">
    <location>
        <begin position="188"/>
        <end position="222"/>
    </location>
</feature>
<evidence type="ECO:0000259" key="3">
    <source>
        <dbReference type="PROSITE" id="PS50102"/>
    </source>
</evidence>